<evidence type="ECO:0000256" key="1">
    <source>
        <dbReference type="ARBA" id="ARBA00022614"/>
    </source>
</evidence>
<evidence type="ECO:0000256" key="2">
    <source>
        <dbReference type="ARBA" id="ARBA00022729"/>
    </source>
</evidence>
<dbReference type="InterPro" id="IPR013210">
    <property type="entry name" value="LRR_N_plant-typ"/>
</dbReference>
<dbReference type="PANTHER" id="PTHR48060">
    <property type="entry name" value="DNA DAMAGE-REPAIR/TOLERATION PROTEIN DRT100"/>
    <property type="match status" value="1"/>
</dbReference>
<evidence type="ECO:0000313" key="6">
    <source>
        <dbReference type="EMBL" id="GMH26285.1"/>
    </source>
</evidence>
<accession>A0AAD3T9Q0</accession>
<dbReference type="InterPro" id="IPR032675">
    <property type="entry name" value="LRR_dom_sf"/>
</dbReference>
<dbReference type="Gene3D" id="3.80.10.10">
    <property type="entry name" value="Ribonuclease Inhibitor"/>
    <property type="match status" value="1"/>
</dbReference>
<organism evidence="6 7">
    <name type="scientific">Nepenthes gracilis</name>
    <name type="common">Slender pitcher plant</name>
    <dbReference type="NCBI Taxonomy" id="150966"/>
    <lineage>
        <taxon>Eukaryota</taxon>
        <taxon>Viridiplantae</taxon>
        <taxon>Streptophyta</taxon>
        <taxon>Embryophyta</taxon>
        <taxon>Tracheophyta</taxon>
        <taxon>Spermatophyta</taxon>
        <taxon>Magnoliopsida</taxon>
        <taxon>eudicotyledons</taxon>
        <taxon>Gunneridae</taxon>
        <taxon>Pentapetalae</taxon>
        <taxon>Caryophyllales</taxon>
        <taxon>Nepenthaceae</taxon>
        <taxon>Nepenthes</taxon>
    </lineage>
</organism>
<keyword evidence="1" id="KW-0433">Leucine-rich repeat</keyword>
<dbReference type="InterPro" id="IPR053211">
    <property type="entry name" value="DNA_repair-toleration"/>
</dbReference>
<dbReference type="Pfam" id="PF08263">
    <property type="entry name" value="LRRNT_2"/>
    <property type="match status" value="1"/>
</dbReference>
<feature type="domain" description="Leucine-rich repeat-containing N-terminal plant-type" evidence="5">
    <location>
        <begin position="38"/>
        <end position="76"/>
    </location>
</feature>
<reference evidence="6" key="1">
    <citation type="submission" date="2023-05" db="EMBL/GenBank/DDBJ databases">
        <title>Nepenthes gracilis genome sequencing.</title>
        <authorList>
            <person name="Fukushima K."/>
        </authorList>
    </citation>
    <scope>NUCLEOTIDE SEQUENCE</scope>
    <source>
        <strain evidence="6">SING2019-196</strain>
    </source>
</reference>
<keyword evidence="3" id="KW-0677">Repeat</keyword>
<keyword evidence="2 4" id="KW-0732">Signal</keyword>
<keyword evidence="7" id="KW-1185">Reference proteome</keyword>
<sequence>MGSSLTIKCHHNPQKPSSPIHFFTLLCIFLLNVAAASKSDKSALMEFKNSVSDPFGVLWSWDSSNSDHCSWFGVSCGLNSRVVSLNITGGGNIRSFTCSKLDEFPLFGYGIRKNVWRVMGF</sequence>
<dbReference type="EMBL" id="BSYO01000030">
    <property type="protein sequence ID" value="GMH26285.1"/>
    <property type="molecule type" value="Genomic_DNA"/>
</dbReference>
<dbReference type="Proteomes" id="UP001279734">
    <property type="component" value="Unassembled WGS sequence"/>
</dbReference>
<dbReference type="SUPFAM" id="SSF52058">
    <property type="entry name" value="L domain-like"/>
    <property type="match status" value="1"/>
</dbReference>
<evidence type="ECO:0000313" key="7">
    <source>
        <dbReference type="Proteomes" id="UP001279734"/>
    </source>
</evidence>
<evidence type="ECO:0000256" key="4">
    <source>
        <dbReference type="SAM" id="SignalP"/>
    </source>
</evidence>
<name>A0AAD3T9Q0_NEPGR</name>
<proteinExistence type="predicted"/>
<evidence type="ECO:0000256" key="3">
    <source>
        <dbReference type="ARBA" id="ARBA00022737"/>
    </source>
</evidence>
<dbReference type="AlphaFoldDB" id="A0AAD3T9Q0"/>
<evidence type="ECO:0000259" key="5">
    <source>
        <dbReference type="Pfam" id="PF08263"/>
    </source>
</evidence>
<feature type="signal peptide" evidence="4">
    <location>
        <begin position="1"/>
        <end position="35"/>
    </location>
</feature>
<protein>
    <recommendedName>
        <fullName evidence="5">Leucine-rich repeat-containing N-terminal plant-type domain-containing protein</fullName>
    </recommendedName>
</protein>
<gene>
    <name evidence="6" type="ORF">Nepgr_028128</name>
</gene>
<dbReference type="PANTHER" id="PTHR48060:SF24">
    <property type="entry name" value="NON-SPECIFIC SERINE_THREONINE PROTEIN KINASE"/>
    <property type="match status" value="1"/>
</dbReference>
<feature type="chain" id="PRO_5042160452" description="Leucine-rich repeat-containing N-terminal plant-type domain-containing protein" evidence="4">
    <location>
        <begin position="36"/>
        <end position="121"/>
    </location>
</feature>
<comment type="caution">
    <text evidence="6">The sequence shown here is derived from an EMBL/GenBank/DDBJ whole genome shotgun (WGS) entry which is preliminary data.</text>
</comment>